<gene>
    <name evidence="1" type="ORF">PGLA2088_LOCUS12494</name>
    <name evidence="2" type="ORF">PGLA2088_LOCUS42955</name>
</gene>
<dbReference type="EMBL" id="CAJNNW010034561">
    <property type="protein sequence ID" value="CAE8723157.1"/>
    <property type="molecule type" value="Genomic_DNA"/>
</dbReference>
<protein>
    <submittedName>
        <fullName evidence="2">Uncharacterized protein</fullName>
    </submittedName>
</protein>
<sequence>VLELLQQGIVRTRSPQKEQPLFEDGADAAPLAQFDAPGRSVQSEDWQRMQTLGGPPGQVREALRSISRTGGSQALPPKFLAVSEKHFCLEAQSAEWYSKSTSDLLIGVKG</sequence>
<proteinExistence type="predicted"/>
<dbReference type="Proteomes" id="UP000626109">
    <property type="component" value="Unassembled WGS sequence"/>
</dbReference>
<dbReference type="EMBL" id="CAJNNW010014745">
    <property type="protein sequence ID" value="CAE8656962.1"/>
    <property type="molecule type" value="Genomic_DNA"/>
</dbReference>
<organism evidence="2 3">
    <name type="scientific">Polarella glacialis</name>
    <name type="common">Dinoflagellate</name>
    <dbReference type="NCBI Taxonomy" id="89957"/>
    <lineage>
        <taxon>Eukaryota</taxon>
        <taxon>Sar</taxon>
        <taxon>Alveolata</taxon>
        <taxon>Dinophyceae</taxon>
        <taxon>Suessiales</taxon>
        <taxon>Suessiaceae</taxon>
        <taxon>Polarella</taxon>
    </lineage>
</organism>
<reference evidence="2" key="1">
    <citation type="submission" date="2021-02" db="EMBL/GenBank/DDBJ databases">
        <authorList>
            <person name="Dougan E. K."/>
            <person name="Rhodes N."/>
            <person name="Thang M."/>
            <person name="Chan C."/>
        </authorList>
    </citation>
    <scope>NUCLEOTIDE SEQUENCE</scope>
</reference>
<evidence type="ECO:0000313" key="1">
    <source>
        <dbReference type="EMBL" id="CAE8656962.1"/>
    </source>
</evidence>
<evidence type="ECO:0000313" key="3">
    <source>
        <dbReference type="Proteomes" id="UP000626109"/>
    </source>
</evidence>
<comment type="caution">
    <text evidence="2">The sequence shown here is derived from an EMBL/GenBank/DDBJ whole genome shotgun (WGS) entry which is preliminary data.</text>
</comment>
<accession>A0A813L959</accession>
<evidence type="ECO:0000313" key="2">
    <source>
        <dbReference type="EMBL" id="CAE8723157.1"/>
    </source>
</evidence>
<dbReference type="AlphaFoldDB" id="A0A813L959"/>
<name>A0A813L959_POLGL</name>
<feature type="non-terminal residue" evidence="2">
    <location>
        <position position="110"/>
    </location>
</feature>